<dbReference type="Proteomes" id="UP000516349">
    <property type="component" value="Chromosome"/>
</dbReference>
<dbReference type="SUPFAM" id="SSF53067">
    <property type="entry name" value="Actin-like ATPase domain"/>
    <property type="match status" value="1"/>
</dbReference>
<dbReference type="CDD" id="cd24008">
    <property type="entry name" value="ASKHA_NBD_GLK"/>
    <property type="match status" value="1"/>
</dbReference>
<dbReference type="KEGG" id="ebla:JGUZn3_08920"/>
<dbReference type="GO" id="GO:0006096">
    <property type="term" value="P:glycolytic process"/>
    <property type="evidence" value="ECO:0007669"/>
    <property type="project" value="UniProtKB-UniRule"/>
</dbReference>
<comment type="subcellular location">
    <subcellularLocation>
        <location evidence="3">Cytoplasm</location>
    </subcellularLocation>
</comment>
<evidence type="ECO:0000256" key="3">
    <source>
        <dbReference type="HAMAP-Rule" id="MF_00524"/>
    </source>
</evidence>
<evidence type="ECO:0000313" key="5">
    <source>
        <dbReference type="EMBL" id="QNT78124.1"/>
    </source>
</evidence>
<name>A0A7H1NQR4_9PROT</name>
<proteinExistence type="inferred from homology"/>
<reference evidence="5 6" key="1">
    <citation type="submission" date="2020-08" db="EMBL/GenBank/DDBJ databases">
        <title>Complete genome sequence of Entomobacter blattae G55GP.</title>
        <authorList>
            <person name="Poehlein A."/>
            <person name="Guzman J."/>
            <person name="Daniel R."/>
            <person name="Vilcinskas A."/>
        </authorList>
    </citation>
    <scope>NUCLEOTIDE SEQUENCE [LARGE SCALE GENOMIC DNA]</scope>
    <source>
        <strain evidence="5 6">G55GP</strain>
    </source>
</reference>
<accession>A0A7H1NQR4</accession>
<dbReference type="GO" id="GO:0005524">
    <property type="term" value="F:ATP binding"/>
    <property type="evidence" value="ECO:0007669"/>
    <property type="project" value="UniProtKB-UniRule"/>
</dbReference>
<evidence type="ECO:0000256" key="2">
    <source>
        <dbReference type="ARBA" id="ARBA00022777"/>
    </source>
</evidence>
<feature type="binding site" evidence="3">
    <location>
        <begin position="24"/>
        <end position="29"/>
    </location>
    <ligand>
        <name>ATP</name>
        <dbReference type="ChEBI" id="CHEBI:30616"/>
    </ligand>
</feature>
<dbReference type="InterPro" id="IPR043129">
    <property type="entry name" value="ATPase_NBD"/>
</dbReference>
<evidence type="ECO:0000256" key="1">
    <source>
        <dbReference type="ARBA" id="ARBA00022679"/>
    </source>
</evidence>
<dbReference type="InterPro" id="IPR003836">
    <property type="entry name" value="Glucokinase"/>
</dbReference>
<keyword evidence="1 3" id="KW-0808">Transferase</keyword>
<dbReference type="GO" id="GO:0005536">
    <property type="term" value="F:D-glucose binding"/>
    <property type="evidence" value="ECO:0007669"/>
    <property type="project" value="InterPro"/>
</dbReference>
<dbReference type="NCBIfam" id="TIGR00749">
    <property type="entry name" value="glk"/>
    <property type="match status" value="1"/>
</dbReference>
<keyword evidence="3" id="KW-0067">ATP-binding</keyword>
<evidence type="ECO:0000256" key="4">
    <source>
        <dbReference type="RuleBase" id="RU004046"/>
    </source>
</evidence>
<dbReference type="HAMAP" id="MF_00524">
    <property type="entry name" value="Glucokinase"/>
    <property type="match status" value="1"/>
</dbReference>
<comment type="similarity">
    <text evidence="3 4">Belongs to the bacterial glucokinase family.</text>
</comment>
<dbReference type="AlphaFoldDB" id="A0A7H1NQR4"/>
<dbReference type="Gene3D" id="3.30.420.40">
    <property type="match status" value="1"/>
</dbReference>
<sequence>MSEKSTAKSDSVKPEKDVMELITADIGGTNARFAFARVANGRVLEVEKEITLKTAEHASLQLAWEHFGRQVGRTLPDSAAIAIACPIHGEVLKLTNNPWVIRPADLPAKLGVKNLTLVNDFGAVAHAVAHVGEESLKHLCGPNKALPQQGVITIVGPGTGLGVAYLTLYPGGYIVGETEGGHINFSPVDELEDNILRYLRRRFRRVSVERIVSGPGLGNIYETLAANAGLAVARQEDKVLWDMALSESDHLASAAFDRFCMCLGTAAGNYALAQGARGVVIAGGLGQRLADFLPRSGFAERFVDKGRFERMMADIPVKLMTYPQPGLLGAAAAFAKKYTVSGIAVSESRP</sequence>
<keyword evidence="2 3" id="KW-0418">Kinase</keyword>
<dbReference type="InterPro" id="IPR050201">
    <property type="entry name" value="Bacterial_glucokinase"/>
</dbReference>
<organism evidence="5 6">
    <name type="scientific">Entomobacter blattae</name>
    <dbReference type="NCBI Taxonomy" id="2762277"/>
    <lineage>
        <taxon>Bacteria</taxon>
        <taxon>Pseudomonadati</taxon>
        <taxon>Pseudomonadota</taxon>
        <taxon>Alphaproteobacteria</taxon>
        <taxon>Acetobacterales</taxon>
        <taxon>Acetobacteraceae</taxon>
        <taxon>Entomobacter</taxon>
    </lineage>
</organism>
<dbReference type="PANTHER" id="PTHR47690">
    <property type="entry name" value="GLUCOKINASE"/>
    <property type="match status" value="1"/>
</dbReference>
<keyword evidence="3" id="KW-0547">Nucleotide-binding</keyword>
<dbReference type="PANTHER" id="PTHR47690:SF1">
    <property type="entry name" value="GLUCOKINASE"/>
    <property type="match status" value="1"/>
</dbReference>
<protein>
    <recommendedName>
        <fullName evidence="3">Glucokinase</fullName>
        <ecNumber evidence="3">2.7.1.2</ecNumber>
    </recommendedName>
    <alternativeName>
        <fullName evidence="3">Glucose kinase</fullName>
    </alternativeName>
</protein>
<keyword evidence="3" id="KW-0324">Glycolysis</keyword>
<dbReference type="RefSeq" id="WP_238996898.1">
    <property type="nucleotide sequence ID" value="NZ_CP060244.1"/>
</dbReference>
<dbReference type="EMBL" id="CP060244">
    <property type="protein sequence ID" value="QNT78124.1"/>
    <property type="molecule type" value="Genomic_DNA"/>
</dbReference>
<keyword evidence="3" id="KW-0963">Cytoplasm</keyword>
<dbReference type="GO" id="GO:0005829">
    <property type="term" value="C:cytosol"/>
    <property type="evidence" value="ECO:0007669"/>
    <property type="project" value="TreeGrafter"/>
</dbReference>
<dbReference type="Gene3D" id="3.40.367.20">
    <property type="match status" value="1"/>
</dbReference>
<dbReference type="Pfam" id="PF02685">
    <property type="entry name" value="Glucokinase"/>
    <property type="match status" value="1"/>
</dbReference>
<evidence type="ECO:0000313" key="6">
    <source>
        <dbReference type="Proteomes" id="UP000516349"/>
    </source>
</evidence>
<gene>
    <name evidence="3 5" type="primary">glk</name>
    <name evidence="5" type="ORF">JGUZn3_08920</name>
</gene>
<dbReference type="EC" id="2.7.1.2" evidence="3"/>
<keyword evidence="6" id="KW-1185">Reference proteome</keyword>
<comment type="catalytic activity">
    <reaction evidence="3">
        <text>D-glucose + ATP = D-glucose 6-phosphate + ADP + H(+)</text>
        <dbReference type="Rhea" id="RHEA:17825"/>
        <dbReference type="ChEBI" id="CHEBI:4167"/>
        <dbReference type="ChEBI" id="CHEBI:15378"/>
        <dbReference type="ChEBI" id="CHEBI:30616"/>
        <dbReference type="ChEBI" id="CHEBI:61548"/>
        <dbReference type="ChEBI" id="CHEBI:456216"/>
        <dbReference type="EC" id="2.7.1.2"/>
    </reaction>
</comment>
<dbReference type="GO" id="GO:0004340">
    <property type="term" value="F:glucokinase activity"/>
    <property type="evidence" value="ECO:0007669"/>
    <property type="project" value="UniProtKB-UniRule"/>
</dbReference>